<dbReference type="InterPro" id="IPR002078">
    <property type="entry name" value="Sigma_54_int"/>
</dbReference>
<keyword evidence="5" id="KW-0805">Transcription regulation</keyword>
<protein>
    <submittedName>
        <fullName evidence="10">Nitrogen assimilation regulatory protein NtrX</fullName>
    </submittedName>
</protein>
<evidence type="ECO:0000256" key="1">
    <source>
        <dbReference type="ARBA" id="ARBA00022553"/>
    </source>
</evidence>
<evidence type="ECO:0000313" key="11">
    <source>
        <dbReference type="Proteomes" id="UP000028839"/>
    </source>
</evidence>
<name>A0A0E2YXR8_9GAMM</name>
<dbReference type="GO" id="GO:0006355">
    <property type="term" value="P:regulation of DNA-templated transcription"/>
    <property type="evidence" value="ECO:0007669"/>
    <property type="project" value="InterPro"/>
</dbReference>
<dbReference type="GO" id="GO:0000160">
    <property type="term" value="P:phosphorelay signal transduction system"/>
    <property type="evidence" value="ECO:0007669"/>
    <property type="project" value="UniProtKB-KW"/>
</dbReference>
<proteinExistence type="predicted"/>
<feature type="modified residue" description="4-aspartylphosphate" evidence="7">
    <location>
        <position position="54"/>
    </location>
</feature>
<accession>A0A0E2YXR8</accession>
<dbReference type="Gene3D" id="1.10.8.60">
    <property type="match status" value="1"/>
</dbReference>
<evidence type="ECO:0000256" key="2">
    <source>
        <dbReference type="ARBA" id="ARBA00022741"/>
    </source>
</evidence>
<evidence type="ECO:0000259" key="8">
    <source>
        <dbReference type="PROSITE" id="PS50045"/>
    </source>
</evidence>
<keyword evidence="3" id="KW-0067">ATP-binding</keyword>
<dbReference type="PANTHER" id="PTHR32071:SF17">
    <property type="entry name" value="TRANSCRIPTIONAL REGULATOR (NTRC FAMILY)"/>
    <property type="match status" value="1"/>
</dbReference>
<evidence type="ECO:0000259" key="9">
    <source>
        <dbReference type="PROSITE" id="PS50110"/>
    </source>
</evidence>
<dbReference type="PANTHER" id="PTHR32071">
    <property type="entry name" value="TRANSCRIPTIONAL REGULATORY PROTEIN"/>
    <property type="match status" value="1"/>
</dbReference>
<dbReference type="Pfam" id="PF02954">
    <property type="entry name" value="HTH_8"/>
    <property type="match status" value="1"/>
</dbReference>
<dbReference type="SUPFAM" id="SSF52540">
    <property type="entry name" value="P-loop containing nucleoside triphosphate hydrolases"/>
    <property type="match status" value="1"/>
</dbReference>
<dbReference type="EMBL" id="JPGN01000087">
    <property type="protein sequence ID" value="KFI18203.1"/>
    <property type="molecule type" value="Genomic_DNA"/>
</dbReference>
<dbReference type="FunFam" id="3.40.50.2300:FF:000018">
    <property type="entry name" value="DNA-binding transcriptional regulator NtrC"/>
    <property type="match status" value="1"/>
</dbReference>
<dbReference type="CDD" id="cd00009">
    <property type="entry name" value="AAA"/>
    <property type="match status" value="1"/>
</dbReference>
<keyword evidence="1 7" id="KW-0597">Phosphoprotein</keyword>
<dbReference type="OrthoDB" id="9804019at2"/>
<dbReference type="GO" id="GO:0043565">
    <property type="term" value="F:sequence-specific DNA binding"/>
    <property type="evidence" value="ECO:0007669"/>
    <property type="project" value="InterPro"/>
</dbReference>
<dbReference type="InterPro" id="IPR011006">
    <property type="entry name" value="CheY-like_superfamily"/>
</dbReference>
<evidence type="ECO:0000313" key="10">
    <source>
        <dbReference type="EMBL" id="KFI18203.1"/>
    </source>
</evidence>
<dbReference type="CDD" id="cd17550">
    <property type="entry name" value="REC_NtrX-like"/>
    <property type="match status" value="1"/>
</dbReference>
<dbReference type="InterPro" id="IPR058031">
    <property type="entry name" value="AAA_lid_NorR"/>
</dbReference>
<dbReference type="PROSITE" id="PS50110">
    <property type="entry name" value="RESPONSE_REGULATORY"/>
    <property type="match status" value="1"/>
</dbReference>
<dbReference type="Gene3D" id="1.10.10.60">
    <property type="entry name" value="Homeodomain-like"/>
    <property type="match status" value="1"/>
</dbReference>
<dbReference type="Pfam" id="PF00072">
    <property type="entry name" value="Response_reg"/>
    <property type="match status" value="1"/>
</dbReference>
<dbReference type="Pfam" id="PF00158">
    <property type="entry name" value="Sigma54_activat"/>
    <property type="match status" value="1"/>
</dbReference>
<evidence type="ECO:0000256" key="7">
    <source>
        <dbReference type="PROSITE-ProRule" id="PRU00169"/>
    </source>
</evidence>
<reference evidence="10 11" key="1">
    <citation type="submission" date="2014-07" db="EMBL/GenBank/DDBJ databases">
        <title>Comparative analysis of Nitrosococcus oceani genome inventories of strains from Pacific and Atlantic gyres.</title>
        <authorList>
            <person name="Lim C.K."/>
            <person name="Wang L."/>
            <person name="Sayavedra-Soto L.A."/>
            <person name="Klotz M.G."/>
        </authorList>
    </citation>
    <scope>NUCLEOTIDE SEQUENCE [LARGE SCALE GENOMIC DNA]</scope>
    <source>
        <strain evidence="10 11">C-27</strain>
    </source>
</reference>
<dbReference type="SUPFAM" id="SSF46689">
    <property type="entry name" value="Homeodomain-like"/>
    <property type="match status" value="1"/>
</dbReference>
<keyword evidence="6" id="KW-0804">Transcription</keyword>
<dbReference type="HOGENOM" id="CLU_000445_0_6_6"/>
<evidence type="ECO:0000256" key="6">
    <source>
        <dbReference type="ARBA" id="ARBA00023163"/>
    </source>
</evidence>
<dbReference type="Pfam" id="PF25601">
    <property type="entry name" value="AAA_lid_14"/>
    <property type="match status" value="1"/>
</dbReference>
<dbReference type="Gene3D" id="3.40.50.300">
    <property type="entry name" value="P-loop containing nucleotide triphosphate hydrolases"/>
    <property type="match status" value="1"/>
</dbReference>
<dbReference type="InterPro" id="IPR002197">
    <property type="entry name" value="HTH_Fis"/>
</dbReference>
<sequence>MTVPHILVVDDEPDIRILIREILEDENYRVSIAENGTTARQVWQNDPPDLLLLDIWIPDIDGISLLREWIQGHPKGAPVIMMSGHGTVETAVQAIRLGAVDYIEKPLSMAKLLLTVEKTLATSYELPSPSKIGERSPPLLEPAGKSLLMTKLREQARRMADDEAPILLIGEPGSGKNLFAQYLHAVRSSRCEGPFTAVDIASLKPESQDLELFGESLDHQNQPGILLEEGRRGTVFLNGIEALSPISQRRLYGLIDTAASMGTITSEQRFPRLVAATSVDLLQLVEAGRFQEDLFYQLSVLPLAIPPLREHPEDIPELLNYFVNLLVEQEGYPYRHFSVAAQNRLRNYNWPGNVQELRNLVRRLLIIGGGTEIGLAEVEASLKPISITGTPLSIDLGLPLREAREQFERLYLEHKLRETGGNVGKAAKLVEMERTHLYRKLRALGIDAKQLGNQE</sequence>
<dbReference type="Gene3D" id="3.40.50.2300">
    <property type="match status" value="1"/>
</dbReference>
<dbReference type="GO" id="GO:0005524">
    <property type="term" value="F:ATP binding"/>
    <property type="evidence" value="ECO:0007669"/>
    <property type="project" value="UniProtKB-KW"/>
</dbReference>
<dbReference type="InterPro" id="IPR009057">
    <property type="entry name" value="Homeodomain-like_sf"/>
</dbReference>
<keyword evidence="4" id="KW-0902">Two-component regulatory system</keyword>
<dbReference type="Proteomes" id="UP000028839">
    <property type="component" value="Unassembled WGS sequence"/>
</dbReference>
<dbReference type="PROSITE" id="PS50045">
    <property type="entry name" value="SIGMA54_INTERACT_4"/>
    <property type="match status" value="1"/>
</dbReference>
<evidence type="ECO:0000256" key="3">
    <source>
        <dbReference type="ARBA" id="ARBA00022840"/>
    </source>
</evidence>
<evidence type="ECO:0000256" key="5">
    <source>
        <dbReference type="ARBA" id="ARBA00023015"/>
    </source>
</evidence>
<dbReference type="PRINTS" id="PR01590">
    <property type="entry name" value="HTHFIS"/>
</dbReference>
<organism evidence="10 11">
    <name type="scientific">Nitrosococcus oceani C-27</name>
    <dbReference type="NCBI Taxonomy" id="314279"/>
    <lineage>
        <taxon>Bacteria</taxon>
        <taxon>Pseudomonadati</taxon>
        <taxon>Pseudomonadota</taxon>
        <taxon>Gammaproteobacteria</taxon>
        <taxon>Chromatiales</taxon>
        <taxon>Chromatiaceae</taxon>
        <taxon>Nitrosococcus</taxon>
    </lineage>
</organism>
<dbReference type="SUPFAM" id="SSF52172">
    <property type="entry name" value="CheY-like"/>
    <property type="match status" value="1"/>
</dbReference>
<evidence type="ECO:0000256" key="4">
    <source>
        <dbReference type="ARBA" id="ARBA00023012"/>
    </source>
</evidence>
<dbReference type="InterPro" id="IPR027417">
    <property type="entry name" value="P-loop_NTPase"/>
</dbReference>
<dbReference type="InterPro" id="IPR001789">
    <property type="entry name" value="Sig_transdc_resp-reg_receiver"/>
</dbReference>
<feature type="domain" description="Sigma-54 factor interaction" evidence="8">
    <location>
        <begin position="142"/>
        <end position="366"/>
    </location>
</feature>
<keyword evidence="2" id="KW-0547">Nucleotide-binding</keyword>
<dbReference type="AlphaFoldDB" id="A0A0E2YXR8"/>
<comment type="caution">
    <text evidence="10">The sequence shown here is derived from an EMBL/GenBank/DDBJ whole genome shotgun (WGS) entry which is preliminary data.</text>
</comment>
<feature type="domain" description="Response regulatory" evidence="9">
    <location>
        <begin position="5"/>
        <end position="120"/>
    </location>
</feature>
<dbReference type="SMART" id="SM00448">
    <property type="entry name" value="REC"/>
    <property type="match status" value="1"/>
</dbReference>
<gene>
    <name evidence="10" type="ORF">IB75_16045</name>
</gene>